<dbReference type="InterPro" id="IPR052524">
    <property type="entry name" value="MFS_Cyanate_Porter"/>
</dbReference>
<dbReference type="PROSITE" id="PS50850">
    <property type="entry name" value="MFS"/>
    <property type="match status" value="1"/>
</dbReference>
<feature type="transmembrane region" description="Helical" evidence="6">
    <location>
        <begin position="12"/>
        <end position="33"/>
    </location>
</feature>
<evidence type="ECO:0000313" key="11">
    <source>
        <dbReference type="Proteomes" id="UP000270190"/>
    </source>
</evidence>
<accession>A0A1D2KVI3</accession>
<evidence type="ECO:0000313" key="10">
    <source>
        <dbReference type="Proteomes" id="UP000243591"/>
    </source>
</evidence>
<feature type="transmembrane region" description="Helical" evidence="6">
    <location>
        <begin position="283"/>
        <end position="303"/>
    </location>
</feature>
<feature type="transmembrane region" description="Helical" evidence="6">
    <location>
        <begin position="373"/>
        <end position="395"/>
    </location>
</feature>
<reference evidence="8 10" key="1">
    <citation type="submission" date="2017-09" db="EMBL/GenBank/DDBJ databases">
        <title>Complete Genome Sequences of Two Strains of the Meat Spoilage Bacterium Brochothrix thermosphacta Isolated from Ground Chicken.</title>
        <authorList>
            <person name="Paoli G.C."/>
            <person name="Wijey C."/>
            <person name="Chen C.-Y."/>
            <person name="Nguyen L."/>
            <person name="Yan X."/>
            <person name="Irwin P.L."/>
        </authorList>
    </citation>
    <scope>NUCLEOTIDE SEQUENCE [LARGE SCALE GENOMIC DNA]</scope>
    <source>
        <strain evidence="8 10">BI</strain>
    </source>
</reference>
<dbReference type="OrthoDB" id="9797740at2"/>
<keyword evidence="3 6" id="KW-0812">Transmembrane</keyword>
<evidence type="ECO:0000259" key="7">
    <source>
        <dbReference type="PROSITE" id="PS50850"/>
    </source>
</evidence>
<organism evidence="8 10">
    <name type="scientific">Brochothrix thermosphacta</name>
    <name type="common">Microbacterium thermosphactum</name>
    <dbReference type="NCBI Taxonomy" id="2756"/>
    <lineage>
        <taxon>Bacteria</taxon>
        <taxon>Bacillati</taxon>
        <taxon>Bacillota</taxon>
        <taxon>Bacilli</taxon>
        <taxon>Bacillales</taxon>
        <taxon>Listeriaceae</taxon>
        <taxon>Brochothrix</taxon>
    </lineage>
</organism>
<dbReference type="GeneID" id="66536886"/>
<dbReference type="AlphaFoldDB" id="A0A1D2KVI3"/>
<evidence type="ECO:0000313" key="9">
    <source>
        <dbReference type="EMBL" id="SPP25719.1"/>
    </source>
</evidence>
<dbReference type="PANTHER" id="PTHR23523">
    <property type="match status" value="1"/>
</dbReference>
<dbReference type="GO" id="GO:0022857">
    <property type="term" value="F:transmembrane transporter activity"/>
    <property type="evidence" value="ECO:0007669"/>
    <property type="project" value="InterPro"/>
</dbReference>
<keyword evidence="10" id="KW-1185">Reference proteome</keyword>
<feature type="transmembrane region" description="Helical" evidence="6">
    <location>
        <begin position="345"/>
        <end position="367"/>
    </location>
</feature>
<dbReference type="InterPro" id="IPR020846">
    <property type="entry name" value="MFS_dom"/>
</dbReference>
<evidence type="ECO:0000256" key="2">
    <source>
        <dbReference type="ARBA" id="ARBA00022448"/>
    </source>
</evidence>
<feature type="transmembrane region" description="Helical" evidence="6">
    <location>
        <begin position="309"/>
        <end position="333"/>
    </location>
</feature>
<evidence type="ECO:0000256" key="4">
    <source>
        <dbReference type="ARBA" id="ARBA00022989"/>
    </source>
</evidence>
<feature type="transmembrane region" description="Helical" evidence="6">
    <location>
        <begin position="103"/>
        <end position="125"/>
    </location>
</feature>
<reference evidence="9" key="2">
    <citation type="submission" date="2018-04" db="EMBL/GenBank/DDBJ databases">
        <authorList>
            <person name="Go L.Y."/>
            <person name="Mitchell J.A."/>
        </authorList>
    </citation>
    <scope>NUCLEOTIDE SEQUENCE</scope>
    <source>
        <strain evidence="9">BSAS1 3</strain>
    </source>
</reference>
<dbReference type="Pfam" id="PF07690">
    <property type="entry name" value="MFS_1"/>
    <property type="match status" value="1"/>
</dbReference>
<feature type="transmembrane region" description="Helical" evidence="6">
    <location>
        <begin position="80"/>
        <end position="97"/>
    </location>
</feature>
<evidence type="ECO:0000256" key="1">
    <source>
        <dbReference type="ARBA" id="ARBA00004651"/>
    </source>
</evidence>
<sequence length="409" mass="44178">MKESIKNQPKQYLLLLAIFVLAMNLRAPITLLGPLTNEIKADLNISATVAGLITTLPVLAFAIISPFISRIGNRFGMKKVLFLSIVFLLIASIVRLFGGVNIFLIGTFFVGMSIAFANVLLPALIKMDFPLRIGYMTGLYTLFMNITAAIASGTSVPVSAGLGLGWKMTAGIWALVAFAALVLWIPQMLLKPEAPKVALKTETTPAVKVNMWKNPLAWSVTVFFGIQSLSFYSMVAWLPTMLSNNGMDPATAGWVLFVVQMAQLPASFGVALLSDRLKNQSSLVWIGGGAFFIGFSGLIYSISQQSFTFVWISAIAIGIAGGLTFGLSMMLYNLKTDTVREASDLAGMSQAVGYLFAAMGPTLFGLLHDVTGSWVSVLYVLLASVFVIVGFGLFASQHKKVSFYSNRKE</sequence>
<dbReference type="STRING" id="2756.BFR44_08945"/>
<keyword evidence="5 6" id="KW-0472">Membrane</keyword>
<comment type="subcellular location">
    <subcellularLocation>
        <location evidence="1">Cell membrane</location>
        <topology evidence="1">Multi-pass membrane protein</topology>
    </subcellularLocation>
</comment>
<dbReference type="CDD" id="cd17339">
    <property type="entry name" value="MFS_NIMT_CynX_like"/>
    <property type="match status" value="1"/>
</dbReference>
<dbReference type="EMBL" id="CP023483">
    <property type="protein sequence ID" value="ATF26389.1"/>
    <property type="molecule type" value="Genomic_DNA"/>
</dbReference>
<protein>
    <submittedName>
        <fullName evidence="9">Anion ABC transporter (Permease)-Major facilitator superfamily MFS_1 transporter</fullName>
    </submittedName>
    <submittedName>
        <fullName evidence="8">MFS transporter</fullName>
    </submittedName>
</protein>
<dbReference type="Proteomes" id="UP000243591">
    <property type="component" value="Chromosome"/>
</dbReference>
<dbReference type="PANTHER" id="PTHR23523:SF2">
    <property type="entry name" value="2-NITROIMIDAZOLE TRANSPORTER"/>
    <property type="match status" value="1"/>
</dbReference>
<feature type="transmembrane region" description="Helical" evidence="6">
    <location>
        <begin position="216"/>
        <end position="239"/>
    </location>
</feature>
<dbReference type="Proteomes" id="UP000270190">
    <property type="component" value="Unassembled WGS sequence"/>
</dbReference>
<proteinExistence type="predicted"/>
<evidence type="ECO:0000256" key="6">
    <source>
        <dbReference type="SAM" id="Phobius"/>
    </source>
</evidence>
<dbReference type="SUPFAM" id="SSF103473">
    <property type="entry name" value="MFS general substrate transporter"/>
    <property type="match status" value="1"/>
</dbReference>
<feature type="transmembrane region" description="Helical" evidence="6">
    <location>
        <begin position="45"/>
        <end position="68"/>
    </location>
</feature>
<keyword evidence="2" id="KW-0813">Transport</keyword>
<evidence type="ECO:0000256" key="3">
    <source>
        <dbReference type="ARBA" id="ARBA00022692"/>
    </source>
</evidence>
<evidence type="ECO:0000256" key="5">
    <source>
        <dbReference type="ARBA" id="ARBA00023136"/>
    </source>
</evidence>
<name>A0A1D2KVI3_BROTH</name>
<dbReference type="KEGG" id="bths:CNY62_08360"/>
<dbReference type="InterPro" id="IPR036259">
    <property type="entry name" value="MFS_trans_sf"/>
</dbReference>
<feature type="domain" description="Major facilitator superfamily (MFS) profile" evidence="7">
    <location>
        <begin position="10"/>
        <end position="400"/>
    </location>
</feature>
<reference evidence="11" key="3">
    <citation type="submission" date="2018-04" db="EMBL/GenBank/DDBJ databases">
        <authorList>
            <person name="Illikoud N."/>
        </authorList>
    </citation>
    <scope>NUCLEOTIDE SEQUENCE [LARGE SCALE GENOMIC DNA]</scope>
</reference>
<dbReference type="GO" id="GO:0005886">
    <property type="term" value="C:plasma membrane"/>
    <property type="evidence" value="ECO:0007669"/>
    <property type="project" value="UniProtKB-SubCell"/>
</dbReference>
<dbReference type="Gene3D" id="1.20.1250.20">
    <property type="entry name" value="MFS general substrate transporter like domains"/>
    <property type="match status" value="2"/>
</dbReference>
<keyword evidence="4 6" id="KW-1133">Transmembrane helix</keyword>
<dbReference type="EMBL" id="OUNC01000001">
    <property type="protein sequence ID" value="SPP25719.1"/>
    <property type="molecule type" value="Genomic_DNA"/>
</dbReference>
<dbReference type="RefSeq" id="WP_036026764.1">
    <property type="nucleotide sequence ID" value="NZ_CBCPHX010000002.1"/>
</dbReference>
<feature type="transmembrane region" description="Helical" evidence="6">
    <location>
        <begin position="170"/>
        <end position="190"/>
    </location>
</feature>
<feature type="transmembrane region" description="Helical" evidence="6">
    <location>
        <begin position="251"/>
        <end position="271"/>
    </location>
</feature>
<evidence type="ECO:0000313" key="8">
    <source>
        <dbReference type="EMBL" id="ATF26389.1"/>
    </source>
</evidence>
<gene>
    <name evidence="9" type="ORF">BTBSAS_10108</name>
    <name evidence="8" type="ORF">CNY62_08360</name>
</gene>
<dbReference type="InterPro" id="IPR011701">
    <property type="entry name" value="MFS"/>
</dbReference>
<feature type="transmembrane region" description="Helical" evidence="6">
    <location>
        <begin position="137"/>
        <end position="158"/>
    </location>
</feature>